<dbReference type="EMBL" id="JAHKSW010000026">
    <property type="protein sequence ID" value="KAG7316140.1"/>
    <property type="molecule type" value="Genomic_DNA"/>
</dbReference>
<evidence type="ECO:0000313" key="3">
    <source>
        <dbReference type="EMBL" id="KAG7316140.1"/>
    </source>
</evidence>
<sequence length="151" mass="16226">MSSTSILLLRHLDELIQDDFERFKWSLMNNKAQGFESISRSKLEKAKQFEVVDLMVDKYEPSEAAKITVQVLRQIGQEKLASDLEKKLEGEGHVQAAEGDGVCSSSSSSSSSSKAVGVSMNISAEGGSSINAPPLSGGIFNGPVNINFSSK</sequence>
<dbReference type="InterPro" id="IPR004020">
    <property type="entry name" value="DAPIN"/>
</dbReference>
<proteinExistence type="predicted"/>
<dbReference type="Proteomes" id="UP000824219">
    <property type="component" value="Linkage Group LG26"/>
</dbReference>
<dbReference type="Gene3D" id="1.10.533.10">
    <property type="entry name" value="Death Domain, Fas"/>
    <property type="match status" value="1"/>
</dbReference>
<protein>
    <recommendedName>
        <fullName evidence="2">Pyrin domain-containing protein</fullName>
    </recommendedName>
</protein>
<feature type="domain" description="Pyrin" evidence="2">
    <location>
        <begin position="1"/>
        <end position="90"/>
    </location>
</feature>
<dbReference type="AlphaFoldDB" id="A0A9D3N7X1"/>
<organism evidence="3 4">
    <name type="scientific">Hemibagrus wyckioides</name>
    <dbReference type="NCBI Taxonomy" id="337641"/>
    <lineage>
        <taxon>Eukaryota</taxon>
        <taxon>Metazoa</taxon>
        <taxon>Chordata</taxon>
        <taxon>Craniata</taxon>
        <taxon>Vertebrata</taxon>
        <taxon>Euteleostomi</taxon>
        <taxon>Actinopterygii</taxon>
        <taxon>Neopterygii</taxon>
        <taxon>Teleostei</taxon>
        <taxon>Ostariophysi</taxon>
        <taxon>Siluriformes</taxon>
        <taxon>Bagridae</taxon>
        <taxon>Hemibagrus</taxon>
    </lineage>
</organism>
<keyword evidence="4" id="KW-1185">Reference proteome</keyword>
<evidence type="ECO:0000259" key="2">
    <source>
        <dbReference type="PROSITE" id="PS50824"/>
    </source>
</evidence>
<evidence type="ECO:0000256" key="1">
    <source>
        <dbReference type="SAM" id="MobiDB-lite"/>
    </source>
</evidence>
<feature type="compositionally biased region" description="Polar residues" evidence="1">
    <location>
        <begin position="120"/>
        <end position="131"/>
    </location>
</feature>
<accession>A0A9D3N7X1</accession>
<comment type="caution">
    <text evidence="3">The sequence shown here is derived from an EMBL/GenBank/DDBJ whole genome shotgun (WGS) entry which is preliminary data.</text>
</comment>
<dbReference type="CDD" id="cd08321">
    <property type="entry name" value="Pyrin_ASC-like"/>
    <property type="match status" value="1"/>
</dbReference>
<dbReference type="Pfam" id="PF02758">
    <property type="entry name" value="PYRIN"/>
    <property type="match status" value="1"/>
</dbReference>
<dbReference type="SMART" id="SM01289">
    <property type="entry name" value="PYRIN"/>
    <property type="match status" value="1"/>
</dbReference>
<dbReference type="SUPFAM" id="SSF47986">
    <property type="entry name" value="DEATH domain"/>
    <property type="match status" value="1"/>
</dbReference>
<dbReference type="OrthoDB" id="10058437at2759"/>
<gene>
    <name evidence="3" type="ORF">KOW79_021006</name>
</gene>
<dbReference type="PROSITE" id="PS50824">
    <property type="entry name" value="DAPIN"/>
    <property type="match status" value="1"/>
</dbReference>
<evidence type="ECO:0000313" key="4">
    <source>
        <dbReference type="Proteomes" id="UP000824219"/>
    </source>
</evidence>
<feature type="region of interest" description="Disordered" evidence="1">
    <location>
        <begin position="95"/>
        <end position="151"/>
    </location>
</feature>
<dbReference type="InterPro" id="IPR011029">
    <property type="entry name" value="DEATH-like_dom_sf"/>
</dbReference>
<reference evidence="3 4" key="1">
    <citation type="submission" date="2021-06" db="EMBL/GenBank/DDBJ databases">
        <title>Chromosome-level genome assembly of the red-tail catfish (Hemibagrus wyckioides).</title>
        <authorList>
            <person name="Shao F."/>
        </authorList>
    </citation>
    <scope>NUCLEOTIDE SEQUENCE [LARGE SCALE GENOMIC DNA]</scope>
    <source>
        <strain evidence="3">EC202008001</strain>
        <tissue evidence="3">Blood</tissue>
    </source>
</reference>
<feature type="compositionally biased region" description="Low complexity" evidence="1">
    <location>
        <begin position="104"/>
        <end position="113"/>
    </location>
</feature>
<name>A0A9D3N7X1_9TELE</name>